<evidence type="ECO:0000313" key="1">
    <source>
        <dbReference type="EMBL" id="MBF9235575.1"/>
    </source>
</evidence>
<dbReference type="GO" id="GO:0019068">
    <property type="term" value="P:virion assembly"/>
    <property type="evidence" value="ECO:0007669"/>
    <property type="project" value="InterPro"/>
</dbReference>
<evidence type="ECO:0000313" key="2">
    <source>
        <dbReference type="Proteomes" id="UP000599312"/>
    </source>
</evidence>
<proteinExistence type="predicted"/>
<name>A0A931BUW6_9HYPH</name>
<dbReference type="EMBL" id="JADQDO010000016">
    <property type="protein sequence ID" value="MBF9235575.1"/>
    <property type="molecule type" value="Genomic_DNA"/>
</dbReference>
<dbReference type="RefSeq" id="WP_196273569.1">
    <property type="nucleotide sequence ID" value="NZ_JADQDO010000016.1"/>
</dbReference>
<dbReference type="GO" id="GO:0005198">
    <property type="term" value="F:structural molecule activity"/>
    <property type="evidence" value="ECO:0007669"/>
    <property type="project" value="InterPro"/>
</dbReference>
<comment type="caution">
    <text evidence="1">The sequence shown here is derived from an EMBL/GenBank/DDBJ whole genome shotgun (WGS) entry which is preliminary data.</text>
</comment>
<dbReference type="InterPro" id="IPR006429">
    <property type="entry name" value="Phage_lambda_portal"/>
</dbReference>
<dbReference type="Proteomes" id="UP000599312">
    <property type="component" value="Unassembled WGS sequence"/>
</dbReference>
<dbReference type="Pfam" id="PF05136">
    <property type="entry name" value="Phage_portal_2"/>
    <property type="match status" value="1"/>
</dbReference>
<protein>
    <submittedName>
        <fullName evidence="1">Phage portal protein</fullName>
    </submittedName>
</protein>
<keyword evidence="2" id="KW-1185">Reference proteome</keyword>
<sequence length="516" mass="58118">MAILDIFKRSQPAEAGASAPKPKWAPVRAAMRMFDASKQDRLTGDWLAHPVTAEWLIRMHQRVLVARAREQAVNNDYARAFIRMCRQNIVGPKGVMMQAQSRDDAGKLDTLANQAIESAWTKWGHRNHCDVAGVQSWRSIQAGAVVSAAKDGEFMLRKIFGADAGPFGFALQVLDPQRCHPQFDQYDLPDGRFIRAGIEFNKYGKPVAYHFTVAKESDAFYNYSYAGLHYHRIPAEEIIHGFVPDMVGQKRGLPWMATGLFRMKQLVGFENAAIVNARIGASKMGVIQWKEGRGPDLDDEELETFEMNAEPGEFPVLPEGAELHEWNPQYPSGEFATFNKAMLRGIAAGFGVLYNNLANDLEHVNFSSIRQGTLDEREHWKEMQEWLIEALIQPVFEAWLPRALLGGHITVKGRPLKAERIDRYSMVSWQPRRWAWIDPRADVDAAVVAKNNLLLSPGQIIREQGRDPSDVWREIASDIEEMRSAGIPDDFIKAAILDKNLQATVQAQAMQPKGTE</sequence>
<organism evidence="1 2">
    <name type="scientific">Microvirga alba</name>
    <dbReference type="NCBI Taxonomy" id="2791025"/>
    <lineage>
        <taxon>Bacteria</taxon>
        <taxon>Pseudomonadati</taxon>
        <taxon>Pseudomonadota</taxon>
        <taxon>Alphaproteobacteria</taxon>
        <taxon>Hyphomicrobiales</taxon>
        <taxon>Methylobacteriaceae</taxon>
        <taxon>Microvirga</taxon>
    </lineage>
</organism>
<dbReference type="AlphaFoldDB" id="A0A931BUW6"/>
<reference evidence="1" key="1">
    <citation type="submission" date="2020-11" db="EMBL/GenBank/DDBJ databases">
        <authorList>
            <person name="Kim M.K."/>
        </authorList>
    </citation>
    <scope>NUCLEOTIDE SEQUENCE</scope>
    <source>
        <strain evidence="1">BT350</strain>
    </source>
</reference>
<accession>A0A931BUW6</accession>
<gene>
    <name evidence="1" type="ORF">I2H38_19620</name>
</gene>
<dbReference type="NCBIfam" id="TIGR01539">
    <property type="entry name" value="portal_lambda"/>
    <property type="match status" value="1"/>
</dbReference>